<reference evidence="2 3" key="1">
    <citation type="submission" date="2023-04" db="EMBL/GenBank/DDBJ databases">
        <title>Luteimonas endophyticus RD2P54.</title>
        <authorList>
            <person name="Sun J.-Q."/>
        </authorList>
    </citation>
    <scope>NUCLEOTIDE SEQUENCE [LARGE SCALE GENOMIC DNA]</scope>
    <source>
        <strain evidence="2 3">RD2P54</strain>
    </source>
</reference>
<evidence type="ECO:0008006" key="4">
    <source>
        <dbReference type="Google" id="ProtNLM"/>
    </source>
</evidence>
<evidence type="ECO:0000256" key="1">
    <source>
        <dbReference type="SAM" id="SignalP"/>
    </source>
</evidence>
<evidence type="ECO:0000313" key="3">
    <source>
        <dbReference type="Proteomes" id="UP001156940"/>
    </source>
</evidence>
<keyword evidence="3" id="KW-1185">Reference proteome</keyword>
<evidence type="ECO:0000313" key="2">
    <source>
        <dbReference type="EMBL" id="MDH5822066.1"/>
    </source>
</evidence>
<protein>
    <recommendedName>
        <fullName evidence="4">DUF2884 family protein</fullName>
    </recommendedName>
</protein>
<accession>A0ABT6J5I2</accession>
<feature type="signal peptide" evidence="1">
    <location>
        <begin position="1"/>
        <end position="26"/>
    </location>
</feature>
<name>A0ABT6J5I2_9GAMM</name>
<dbReference type="RefSeq" id="WP_280572911.1">
    <property type="nucleotide sequence ID" value="NZ_JARXRM010000016.1"/>
</dbReference>
<organism evidence="2 3">
    <name type="scientific">Luteimonas endophytica</name>
    <dbReference type="NCBI Taxonomy" id="3042023"/>
    <lineage>
        <taxon>Bacteria</taxon>
        <taxon>Pseudomonadati</taxon>
        <taxon>Pseudomonadota</taxon>
        <taxon>Gammaproteobacteria</taxon>
        <taxon>Lysobacterales</taxon>
        <taxon>Lysobacteraceae</taxon>
        <taxon>Luteimonas</taxon>
    </lineage>
</organism>
<dbReference type="EMBL" id="JARXRM010000016">
    <property type="protein sequence ID" value="MDH5822066.1"/>
    <property type="molecule type" value="Genomic_DNA"/>
</dbReference>
<keyword evidence="1" id="KW-0732">Signal</keyword>
<comment type="caution">
    <text evidence="2">The sequence shown here is derived from an EMBL/GenBank/DDBJ whole genome shotgun (WGS) entry which is preliminary data.</text>
</comment>
<sequence length="150" mass="15623">MNLRLRTAVLPLAAAAALAATGAAAAADPAQCSRIVDVELPAEVHLGDARIDFTGAGVDTSIDAEALVLDGRRVAHGDPGYYEDLRRFLGEADRTAREVKPMAAIFRGRGAEVAEAATRMCGAILALAESSARVEAAVPGFVSPVRIRLE</sequence>
<dbReference type="Proteomes" id="UP001156940">
    <property type="component" value="Unassembled WGS sequence"/>
</dbReference>
<proteinExistence type="predicted"/>
<gene>
    <name evidence="2" type="ORF">QFW77_03535</name>
</gene>
<feature type="chain" id="PRO_5047452490" description="DUF2884 family protein" evidence="1">
    <location>
        <begin position="27"/>
        <end position="150"/>
    </location>
</feature>